<sequence>MTSVTTALPGEPAPIPVDAARWKSLVPLGMWPHGFASSGLVWRRDVFAVAERWRAGQIPATHLAVAALAWGYGIRGYGPYRTARILRHERAARHLDEALTGLRTTPEAAVEGYRAFLTTAKLPGLGPAFFTKILYFAGYRRGQGEVQPLILDSVVASRLPEEAGAARRYSWGWRAGTWRDYLVWAAEQAGRAEFAGEPDQVEMALFTGTWTA</sequence>
<name>A0A6N7YRC2_9PSEU</name>
<protein>
    <submittedName>
        <fullName evidence="1">Uncharacterized protein</fullName>
    </submittedName>
</protein>
<dbReference type="OrthoDB" id="4077754at2"/>
<dbReference type="EMBL" id="WMBA01000012">
    <property type="protein sequence ID" value="MTD54448.1"/>
    <property type="molecule type" value="Genomic_DNA"/>
</dbReference>
<accession>A0A6N7YRC2</accession>
<keyword evidence="2" id="KW-1185">Reference proteome</keyword>
<dbReference type="RefSeq" id="WP_154756667.1">
    <property type="nucleotide sequence ID" value="NZ_WMBA01000012.1"/>
</dbReference>
<dbReference type="Proteomes" id="UP000440096">
    <property type="component" value="Unassembled WGS sequence"/>
</dbReference>
<organism evidence="1 2">
    <name type="scientific">Amycolatopsis pithecellobii</name>
    <dbReference type="NCBI Taxonomy" id="664692"/>
    <lineage>
        <taxon>Bacteria</taxon>
        <taxon>Bacillati</taxon>
        <taxon>Actinomycetota</taxon>
        <taxon>Actinomycetes</taxon>
        <taxon>Pseudonocardiales</taxon>
        <taxon>Pseudonocardiaceae</taxon>
        <taxon>Amycolatopsis</taxon>
    </lineage>
</organism>
<evidence type="ECO:0000313" key="1">
    <source>
        <dbReference type="EMBL" id="MTD54448.1"/>
    </source>
</evidence>
<dbReference type="AlphaFoldDB" id="A0A6N7YRC2"/>
<proteinExistence type="predicted"/>
<evidence type="ECO:0000313" key="2">
    <source>
        <dbReference type="Proteomes" id="UP000440096"/>
    </source>
</evidence>
<reference evidence="1 2" key="1">
    <citation type="submission" date="2019-11" db="EMBL/GenBank/DDBJ databases">
        <title>Draft genome of Amycolatopsis RM579.</title>
        <authorList>
            <person name="Duangmal K."/>
            <person name="Mingma R."/>
        </authorList>
    </citation>
    <scope>NUCLEOTIDE SEQUENCE [LARGE SCALE GENOMIC DNA]</scope>
    <source>
        <strain evidence="1 2">RM579</strain>
    </source>
</reference>
<comment type="caution">
    <text evidence="1">The sequence shown here is derived from an EMBL/GenBank/DDBJ whole genome shotgun (WGS) entry which is preliminary data.</text>
</comment>
<dbReference type="Pfam" id="PF21790">
    <property type="entry name" value="OGG"/>
    <property type="match status" value="1"/>
</dbReference>
<dbReference type="InterPro" id="IPR048868">
    <property type="entry name" value="OGG-like_put"/>
</dbReference>
<gene>
    <name evidence="1" type="ORF">GKO32_10740</name>
</gene>